<dbReference type="EMBL" id="CP027059">
    <property type="protein sequence ID" value="UQZ87547.1"/>
    <property type="molecule type" value="Genomic_DNA"/>
</dbReference>
<protein>
    <submittedName>
        <fullName evidence="1">Uncharacterized protein</fullName>
    </submittedName>
</protein>
<gene>
    <name evidence="1" type="ORF">SK3146_05761</name>
    <name evidence="2" type="ORF">SK3146_06849</name>
</gene>
<sequence>MDAAADFFTTLLGVCPTKQEKHSFVAKLNCNLFIW</sequence>
<proteinExistence type="predicted"/>
<organism evidence="1 3">
    <name type="scientific">Paenibacillus konkukensis</name>
    <dbReference type="NCBI Taxonomy" id="2020716"/>
    <lineage>
        <taxon>Bacteria</taxon>
        <taxon>Bacillati</taxon>
        <taxon>Bacillota</taxon>
        <taxon>Bacilli</taxon>
        <taxon>Bacillales</taxon>
        <taxon>Paenibacillaceae</taxon>
        <taxon>Paenibacillus</taxon>
    </lineage>
</organism>
<dbReference type="EMBL" id="CP027059">
    <property type="protein sequence ID" value="UQZ86468.1"/>
    <property type="molecule type" value="Genomic_DNA"/>
</dbReference>
<evidence type="ECO:0000313" key="2">
    <source>
        <dbReference type="EMBL" id="UQZ87547.1"/>
    </source>
</evidence>
<accession>A0ABY4RWU6</accession>
<reference evidence="1" key="2">
    <citation type="journal article" date="2021" name="J Anim Sci Technol">
        <title>Complete genome sequence of Paenibacillus konkukensis sp. nov. SK3146 as a potential probiotic strain.</title>
        <authorList>
            <person name="Jung H.I."/>
            <person name="Park S."/>
            <person name="Niu K.M."/>
            <person name="Lee S.W."/>
            <person name="Kothari D."/>
            <person name="Yi K.J."/>
            <person name="Kim S.K."/>
        </authorList>
    </citation>
    <scope>NUCLEOTIDE SEQUENCE</scope>
    <source>
        <strain evidence="1">SK3146</strain>
    </source>
</reference>
<reference evidence="1" key="1">
    <citation type="submission" date="2018-02" db="EMBL/GenBank/DDBJ databases">
        <authorList>
            <person name="Kim S.-K."/>
            <person name="Jung H.-I."/>
            <person name="Lee S.-W."/>
        </authorList>
    </citation>
    <scope>NUCLEOTIDE SEQUENCE</scope>
    <source>
        <strain evidence="1">SK3146</strain>
    </source>
</reference>
<dbReference type="Proteomes" id="UP001057134">
    <property type="component" value="Chromosome"/>
</dbReference>
<name>A0ABY4RWU6_9BACL</name>
<evidence type="ECO:0000313" key="1">
    <source>
        <dbReference type="EMBL" id="UQZ86468.1"/>
    </source>
</evidence>
<keyword evidence="3" id="KW-1185">Reference proteome</keyword>
<evidence type="ECO:0000313" key="3">
    <source>
        <dbReference type="Proteomes" id="UP001057134"/>
    </source>
</evidence>